<dbReference type="PANTHER" id="PTHR34657:SF4">
    <property type="entry name" value="EMBRYO SAC DEVELOPMENT ARREST 6"/>
    <property type="match status" value="1"/>
</dbReference>
<feature type="region of interest" description="Disordered" evidence="1">
    <location>
        <begin position="68"/>
        <end position="112"/>
    </location>
</feature>
<dbReference type="PANTHER" id="PTHR34657">
    <property type="entry name" value="EMBRYO SAC DEVELOPMENT ARREST 6"/>
    <property type="match status" value="1"/>
</dbReference>
<protein>
    <submittedName>
        <fullName evidence="2">Uncharacterized protein</fullName>
    </submittedName>
</protein>
<keyword evidence="3" id="KW-1185">Reference proteome</keyword>
<evidence type="ECO:0000313" key="2">
    <source>
        <dbReference type="EMBL" id="GMH29181.1"/>
    </source>
</evidence>
<evidence type="ECO:0000256" key="1">
    <source>
        <dbReference type="SAM" id="MobiDB-lite"/>
    </source>
</evidence>
<reference evidence="2" key="1">
    <citation type="submission" date="2023-05" db="EMBL/GenBank/DDBJ databases">
        <title>Nepenthes gracilis genome sequencing.</title>
        <authorList>
            <person name="Fukushima K."/>
        </authorList>
    </citation>
    <scope>NUCLEOTIDE SEQUENCE</scope>
    <source>
        <strain evidence="2">SING2019-196</strain>
    </source>
</reference>
<dbReference type="Proteomes" id="UP001279734">
    <property type="component" value="Unassembled WGS sequence"/>
</dbReference>
<dbReference type="AlphaFoldDB" id="A0AAD3THP6"/>
<organism evidence="2 3">
    <name type="scientific">Nepenthes gracilis</name>
    <name type="common">Slender pitcher plant</name>
    <dbReference type="NCBI Taxonomy" id="150966"/>
    <lineage>
        <taxon>Eukaryota</taxon>
        <taxon>Viridiplantae</taxon>
        <taxon>Streptophyta</taxon>
        <taxon>Embryophyta</taxon>
        <taxon>Tracheophyta</taxon>
        <taxon>Spermatophyta</taxon>
        <taxon>Magnoliopsida</taxon>
        <taxon>eudicotyledons</taxon>
        <taxon>Gunneridae</taxon>
        <taxon>Pentapetalae</taxon>
        <taxon>Caryophyllales</taxon>
        <taxon>Nepenthaceae</taxon>
        <taxon>Nepenthes</taxon>
    </lineage>
</organism>
<feature type="region of interest" description="Disordered" evidence="1">
    <location>
        <begin position="149"/>
        <end position="180"/>
    </location>
</feature>
<name>A0AAD3THP6_NEPGR</name>
<feature type="compositionally biased region" description="Low complexity" evidence="1">
    <location>
        <begin position="160"/>
        <end position="169"/>
    </location>
</feature>
<comment type="caution">
    <text evidence="2">The sequence shown here is derived from an EMBL/GenBank/DDBJ whole genome shotgun (WGS) entry which is preliminary data.</text>
</comment>
<feature type="compositionally biased region" description="Polar residues" evidence="1">
    <location>
        <begin position="90"/>
        <end position="112"/>
    </location>
</feature>
<sequence length="275" mass="29960">MAMPEQMIQPLAEFSTDSAARAAVYGRCFFLKSLSIWRSGESQWLESDVLHLGSSGLFGESKGTVRMNHTREVFTPQISRKRKEREESFKGNNSNRQPTSASNTTSSKPAEPISSNQLLAGYMALEFLRAGTLLGQKFDPARAEGVPVSLAEPKKKPGQNNSNIIGNSSEADGTAGEPSVEDSSAAKQCYAELANLLKTDGTHIPGIVNPTQLEGDCSGCTWLVLIGGTSCLAHFESWKRLTNADGRRRSLCLCGYLKNHFSVSKNLEFVLMFCL</sequence>
<dbReference type="EMBL" id="BSYO01000036">
    <property type="protein sequence ID" value="GMH29181.1"/>
    <property type="molecule type" value="Genomic_DNA"/>
</dbReference>
<gene>
    <name evidence="2" type="ORF">Nepgr_031024</name>
</gene>
<evidence type="ECO:0000313" key="3">
    <source>
        <dbReference type="Proteomes" id="UP001279734"/>
    </source>
</evidence>
<proteinExistence type="predicted"/>
<accession>A0AAD3THP6</accession>